<dbReference type="EMBL" id="CAKXAJ010026414">
    <property type="protein sequence ID" value="CAH2268059.1"/>
    <property type="molecule type" value="Genomic_DNA"/>
</dbReference>
<evidence type="ECO:0000313" key="2">
    <source>
        <dbReference type="Proteomes" id="UP000838756"/>
    </source>
</evidence>
<accession>A0A8S4SH79</accession>
<dbReference type="AlphaFoldDB" id="A0A8S4SH79"/>
<reference evidence="1" key="1">
    <citation type="submission" date="2022-03" db="EMBL/GenBank/DDBJ databases">
        <authorList>
            <person name="Lindestad O."/>
        </authorList>
    </citation>
    <scope>NUCLEOTIDE SEQUENCE</scope>
</reference>
<name>A0A8S4SH79_9NEOP</name>
<organism evidence="1 2">
    <name type="scientific">Pararge aegeria aegeria</name>
    <dbReference type="NCBI Taxonomy" id="348720"/>
    <lineage>
        <taxon>Eukaryota</taxon>
        <taxon>Metazoa</taxon>
        <taxon>Ecdysozoa</taxon>
        <taxon>Arthropoda</taxon>
        <taxon>Hexapoda</taxon>
        <taxon>Insecta</taxon>
        <taxon>Pterygota</taxon>
        <taxon>Neoptera</taxon>
        <taxon>Endopterygota</taxon>
        <taxon>Lepidoptera</taxon>
        <taxon>Glossata</taxon>
        <taxon>Ditrysia</taxon>
        <taxon>Papilionoidea</taxon>
        <taxon>Nymphalidae</taxon>
        <taxon>Satyrinae</taxon>
        <taxon>Satyrini</taxon>
        <taxon>Parargina</taxon>
        <taxon>Pararge</taxon>
    </lineage>
</organism>
<sequence length="126" mass="13726">MIRVSNRAVPQSRVTYLGLSAHIFVVIGQRVHIRGACGKGSRAQGGALTRARGARAPWRWGVLRHSAAQPESAAALTDREDRFSAPAAPHAPALYEPTWLPSPRYCKLTCQPFSDHISSLLLLCGR</sequence>
<protein>
    <submittedName>
        <fullName evidence="1">Jg10368 protein</fullName>
    </submittedName>
</protein>
<comment type="caution">
    <text evidence="1">The sequence shown here is derived from an EMBL/GenBank/DDBJ whole genome shotgun (WGS) entry which is preliminary data.</text>
</comment>
<gene>
    <name evidence="1" type="primary">jg10368</name>
    <name evidence="1" type="ORF">PAEG_LOCUS26511</name>
</gene>
<proteinExistence type="predicted"/>
<dbReference type="Proteomes" id="UP000838756">
    <property type="component" value="Unassembled WGS sequence"/>
</dbReference>
<keyword evidence="2" id="KW-1185">Reference proteome</keyword>
<evidence type="ECO:0000313" key="1">
    <source>
        <dbReference type="EMBL" id="CAH2268059.1"/>
    </source>
</evidence>